<accession>A0A480GQS3</accession>
<organism evidence="2">
    <name type="scientific">Sus scrofa</name>
    <name type="common">Pig</name>
    <dbReference type="NCBI Taxonomy" id="9823"/>
    <lineage>
        <taxon>Eukaryota</taxon>
        <taxon>Metazoa</taxon>
        <taxon>Chordata</taxon>
        <taxon>Craniata</taxon>
        <taxon>Vertebrata</taxon>
        <taxon>Euteleostomi</taxon>
        <taxon>Mammalia</taxon>
        <taxon>Eutheria</taxon>
        <taxon>Laurasiatheria</taxon>
        <taxon>Artiodactyla</taxon>
        <taxon>Suina</taxon>
        <taxon>Suidae</taxon>
        <taxon>Sus</taxon>
    </lineage>
</organism>
<evidence type="ECO:0000313" key="2">
    <source>
        <dbReference type="EMBL" id="HDA14764.1"/>
    </source>
</evidence>
<evidence type="ECO:0000256" key="1">
    <source>
        <dbReference type="SAM" id="MobiDB-lite"/>
    </source>
</evidence>
<feature type="compositionally biased region" description="Polar residues" evidence="1">
    <location>
        <begin position="1"/>
        <end position="15"/>
    </location>
</feature>
<name>A0A480GQS3_PIG</name>
<feature type="region of interest" description="Disordered" evidence="1">
    <location>
        <begin position="165"/>
        <end position="191"/>
    </location>
</feature>
<feature type="compositionally biased region" description="Basic and acidic residues" evidence="1">
    <location>
        <begin position="32"/>
        <end position="43"/>
    </location>
</feature>
<dbReference type="EMBL" id="DQIR01062222">
    <property type="protein sequence ID" value="HDA17698.1"/>
    <property type="molecule type" value="Transcribed_RNA"/>
</dbReference>
<dbReference type="EMBL" id="DQIR01059288">
    <property type="protein sequence ID" value="HDA14764.1"/>
    <property type="molecule type" value="Transcribed_RNA"/>
</dbReference>
<feature type="region of interest" description="Disordered" evidence="1">
    <location>
        <begin position="1"/>
        <end position="76"/>
    </location>
</feature>
<sequence>MQSWQEKLSDPTSEVRNARPGSPGRRLKKRPRDFGEPGSRKEGTAAVVPRGGSAESGGGSSYGSRIQHAPRPQSRVPGLAGHLLHLGDDGGWGSPRVHLLQRTEADLRWKSWLCCRGHVGGFLLVPPGASGGDGHILWRLWGLGLFPRGCRLHPRSCFRLRGGPPDASPGCSRRPPDGPGPELGACVVEEG</sequence>
<reference evidence="2" key="1">
    <citation type="journal article" date="2019" name="PeerJ">
        <title>Genes of the pig, Sus scrofa, reconstructed with EvidentialGene.</title>
        <authorList>
            <person name="Gilbert D.G."/>
        </authorList>
    </citation>
    <scope>NUCLEOTIDE SEQUENCE</scope>
</reference>
<protein>
    <submittedName>
        <fullName evidence="2">Zinc transporter ZIP11 isoform X1</fullName>
    </submittedName>
</protein>
<dbReference type="AlphaFoldDB" id="A0A480GQS3"/>
<proteinExistence type="predicted"/>